<evidence type="ECO:0000256" key="5">
    <source>
        <dbReference type="SAM" id="MobiDB-lite"/>
    </source>
</evidence>
<feature type="region of interest" description="Disordered" evidence="5">
    <location>
        <begin position="156"/>
        <end position="192"/>
    </location>
</feature>
<dbReference type="AlphaFoldDB" id="A0A4Q9MNE8"/>
<dbReference type="GO" id="GO:0061630">
    <property type="term" value="F:ubiquitin protein ligase activity"/>
    <property type="evidence" value="ECO:0007669"/>
    <property type="project" value="InterPro"/>
</dbReference>
<dbReference type="InterPro" id="IPR040204">
    <property type="entry name" value="UBR7"/>
</dbReference>
<dbReference type="PANTHER" id="PTHR13513:SF9">
    <property type="entry name" value="E3 UBIQUITIN-PROTEIN LIGASE UBR7-RELATED"/>
    <property type="match status" value="1"/>
</dbReference>
<feature type="compositionally biased region" description="Low complexity" evidence="5">
    <location>
        <begin position="161"/>
        <end position="170"/>
    </location>
</feature>
<dbReference type="Gene3D" id="3.30.40.10">
    <property type="entry name" value="Zinc/RING finger domain, C3HC4 (zinc finger)"/>
    <property type="match status" value="1"/>
</dbReference>
<sequence>MGDSATLTSVLETQASLVQEAALALPHQFSQCTYPLGPIRQAVYLCITCTPPNSTTTPARGICAACSIACHTDHEQLELFPKRAFRCDCPTHGLAHACALHTTEEPVNESNEYGRNFRAIFCRCGREYHAEQERETMIQCVACEDWFHESCLNLRERPSSREPTPSPAAEADPEGLVDDGASDASSSGLPPPLVRADEYDALVCSDCVRKINALRKVAGTPGALMVVRSSEVEPWRVIGAIDKENAQVDIEGKDAQRDTSGQKGEEPSAGAKRERDSATDAEPSAKRARLSPDVDSAPCLAPAQDPRVEALLVAFDRGADELAVKEDGDSSEGSERYLGAGDVFLTEGWRDRWCQCKSCLPSLQARPYLLDEEETYEPPEDPDSGLSLEELGMRALNCLPRERAIDGIMAFNAMRDDLMQHLRPFAERGTEVTEADIRGFFDARIQELQSRRRAQ</sequence>
<feature type="compositionally biased region" description="Basic and acidic residues" evidence="5">
    <location>
        <begin position="263"/>
        <end position="278"/>
    </location>
</feature>
<keyword evidence="2" id="KW-0863">Zinc-finger</keyword>
<dbReference type="InterPro" id="IPR019787">
    <property type="entry name" value="Znf_PHD-finger"/>
</dbReference>
<evidence type="ECO:0000256" key="3">
    <source>
        <dbReference type="ARBA" id="ARBA00022833"/>
    </source>
</evidence>
<feature type="zinc finger region" description="UBR-type" evidence="4">
    <location>
        <begin position="30"/>
        <end position="103"/>
    </location>
</feature>
<evidence type="ECO:0000256" key="2">
    <source>
        <dbReference type="ARBA" id="ARBA00022771"/>
    </source>
</evidence>
<evidence type="ECO:0000259" key="6">
    <source>
        <dbReference type="PROSITE" id="PS51157"/>
    </source>
</evidence>
<proteinExistence type="predicted"/>
<dbReference type="PROSITE" id="PS51157">
    <property type="entry name" value="ZF_UBR"/>
    <property type="match status" value="1"/>
</dbReference>
<evidence type="ECO:0000256" key="4">
    <source>
        <dbReference type="PROSITE-ProRule" id="PRU00508"/>
    </source>
</evidence>
<gene>
    <name evidence="7" type="ORF">BD311DRAFT_722287</name>
</gene>
<dbReference type="CDD" id="cd19677">
    <property type="entry name" value="UBR-box_UBR7"/>
    <property type="match status" value="1"/>
</dbReference>
<accession>A0A4Q9MNE8</accession>
<keyword evidence="1" id="KW-0479">Metal-binding</keyword>
<dbReference type="Proteomes" id="UP000292957">
    <property type="component" value="Unassembled WGS sequence"/>
</dbReference>
<protein>
    <recommendedName>
        <fullName evidence="6">UBR-type domain-containing protein</fullName>
    </recommendedName>
</protein>
<organism evidence="7">
    <name type="scientific">Dichomitus squalens</name>
    <dbReference type="NCBI Taxonomy" id="114155"/>
    <lineage>
        <taxon>Eukaryota</taxon>
        <taxon>Fungi</taxon>
        <taxon>Dikarya</taxon>
        <taxon>Basidiomycota</taxon>
        <taxon>Agaricomycotina</taxon>
        <taxon>Agaricomycetes</taxon>
        <taxon>Polyporales</taxon>
        <taxon>Polyporaceae</taxon>
        <taxon>Dichomitus</taxon>
    </lineage>
</organism>
<dbReference type="InterPro" id="IPR011011">
    <property type="entry name" value="Znf_FYVE_PHD"/>
</dbReference>
<name>A0A4Q9MNE8_9APHY</name>
<keyword evidence="3" id="KW-0862">Zinc</keyword>
<dbReference type="OrthoDB" id="5795902at2759"/>
<dbReference type="SMART" id="SM00249">
    <property type="entry name" value="PHD"/>
    <property type="match status" value="1"/>
</dbReference>
<dbReference type="InterPro" id="IPR013083">
    <property type="entry name" value="Znf_RING/FYVE/PHD"/>
</dbReference>
<dbReference type="EMBL" id="ML143421">
    <property type="protein sequence ID" value="TBU28448.1"/>
    <property type="molecule type" value="Genomic_DNA"/>
</dbReference>
<evidence type="ECO:0000313" key="7">
    <source>
        <dbReference type="EMBL" id="TBU28448.1"/>
    </source>
</evidence>
<dbReference type="SUPFAM" id="SSF57903">
    <property type="entry name" value="FYVE/PHD zinc finger"/>
    <property type="match status" value="1"/>
</dbReference>
<dbReference type="GO" id="GO:0005737">
    <property type="term" value="C:cytoplasm"/>
    <property type="evidence" value="ECO:0007669"/>
    <property type="project" value="TreeGrafter"/>
</dbReference>
<dbReference type="InterPro" id="IPR047506">
    <property type="entry name" value="UBR7-like_UBR-box"/>
</dbReference>
<dbReference type="GO" id="GO:0008270">
    <property type="term" value="F:zinc ion binding"/>
    <property type="evidence" value="ECO:0007669"/>
    <property type="project" value="UniProtKB-KW"/>
</dbReference>
<dbReference type="PANTHER" id="PTHR13513">
    <property type="entry name" value="E3 UBIQUITIN-PROTEIN LIGASE UBR7"/>
    <property type="match status" value="1"/>
</dbReference>
<dbReference type="Pfam" id="PF00628">
    <property type="entry name" value="PHD"/>
    <property type="match status" value="1"/>
</dbReference>
<feature type="domain" description="UBR-type" evidence="6">
    <location>
        <begin position="30"/>
        <end position="103"/>
    </location>
</feature>
<evidence type="ECO:0000256" key="1">
    <source>
        <dbReference type="ARBA" id="ARBA00022723"/>
    </source>
</evidence>
<dbReference type="InterPro" id="IPR001965">
    <property type="entry name" value="Znf_PHD"/>
</dbReference>
<feature type="compositionally biased region" description="Acidic residues" evidence="5">
    <location>
        <begin position="171"/>
        <end position="181"/>
    </location>
</feature>
<reference evidence="7" key="1">
    <citation type="submission" date="2019-01" db="EMBL/GenBank/DDBJ databases">
        <title>Draft genome sequences of three monokaryotic isolates of the white-rot basidiomycete fungus Dichomitus squalens.</title>
        <authorList>
            <consortium name="DOE Joint Genome Institute"/>
            <person name="Lopez S.C."/>
            <person name="Andreopoulos B."/>
            <person name="Pangilinan J."/>
            <person name="Lipzen A."/>
            <person name="Riley R."/>
            <person name="Ahrendt S."/>
            <person name="Ng V."/>
            <person name="Barry K."/>
            <person name="Daum C."/>
            <person name="Grigoriev I.V."/>
            <person name="Hilden K.S."/>
            <person name="Makela M.R."/>
            <person name="de Vries R.P."/>
        </authorList>
    </citation>
    <scope>NUCLEOTIDE SEQUENCE [LARGE SCALE GENOMIC DNA]</scope>
    <source>
        <strain evidence="7">OM18370.1</strain>
    </source>
</reference>
<dbReference type="InterPro" id="IPR003126">
    <property type="entry name" value="Znf_UBR"/>
</dbReference>
<feature type="compositionally biased region" description="Basic and acidic residues" evidence="5">
    <location>
        <begin position="248"/>
        <end position="257"/>
    </location>
</feature>
<feature type="region of interest" description="Disordered" evidence="5">
    <location>
        <begin position="248"/>
        <end position="301"/>
    </location>
</feature>
<dbReference type="SMART" id="SM00396">
    <property type="entry name" value="ZnF_UBR1"/>
    <property type="match status" value="1"/>
</dbReference>